<keyword evidence="6" id="KW-1185">Reference proteome</keyword>
<evidence type="ECO:0000313" key="5">
    <source>
        <dbReference type="EMBL" id="RXI05103.1"/>
    </source>
</evidence>
<dbReference type="InterPro" id="IPR050804">
    <property type="entry name" value="MCC"/>
</dbReference>
<gene>
    <name evidence="5" type="ORF">DVH24_006360</name>
</gene>
<reference evidence="5 6" key="1">
    <citation type="submission" date="2018-10" db="EMBL/GenBank/DDBJ databases">
        <title>A high-quality apple genome assembly.</title>
        <authorList>
            <person name="Hu J."/>
        </authorList>
    </citation>
    <scope>NUCLEOTIDE SEQUENCE [LARGE SCALE GENOMIC DNA]</scope>
    <source>
        <strain evidence="6">cv. HFTH1</strain>
        <tissue evidence="5">Young leaf</tissue>
    </source>
</reference>
<dbReference type="Pfam" id="PF22486">
    <property type="entry name" value="MATH_2"/>
    <property type="match status" value="1"/>
</dbReference>
<dbReference type="STRING" id="3750.A0A498KI63"/>
<keyword evidence="1 2" id="KW-0175">Coiled coil</keyword>
<dbReference type="SUPFAM" id="SSF49599">
    <property type="entry name" value="TRAF domain-like"/>
    <property type="match status" value="1"/>
</dbReference>
<evidence type="ECO:0000256" key="1">
    <source>
        <dbReference type="ARBA" id="ARBA00023054"/>
    </source>
</evidence>
<comment type="caution">
    <text evidence="5">The sequence shown here is derived from an EMBL/GenBank/DDBJ whole genome shotgun (WGS) entry which is preliminary data.</text>
</comment>
<proteinExistence type="predicted"/>
<dbReference type="PROSITE" id="PS50144">
    <property type="entry name" value="MATH"/>
    <property type="match status" value="1"/>
</dbReference>
<dbReference type="InterPro" id="IPR008974">
    <property type="entry name" value="TRAF-like"/>
</dbReference>
<dbReference type="EMBL" id="RDQH01000328">
    <property type="protein sequence ID" value="RXI05103.1"/>
    <property type="molecule type" value="Genomic_DNA"/>
</dbReference>
<protein>
    <recommendedName>
        <fullName evidence="4">MATH domain-containing protein</fullName>
    </recommendedName>
</protein>
<dbReference type="PANTHER" id="PTHR46236">
    <property type="entry name" value="TRAF-LIKE SUPERFAMILY PROTEIN"/>
    <property type="match status" value="1"/>
</dbReference>
<dbReference type="Gene3D" id="2.60.210.10">
    <property type="entry name" value="Apoptosis, Tumor Necrosis Factor Receptor Associated Protein 2, Chain A"/>
    <property type="match status" value="1"/>
</dbReference>
<feature type="region of interest" description="Disordered" evidence="3">
    <location>
        <begin position="172"/>
        <end position="236"/>
    </location>
</feature>
<dbReference type="PANTHER" id="PTHR46236:SF35">
    <property type="entry name" value="MATH DOMAIN-CONTAINING PROTEIN"/>
    <property type="match status" value="1"/>
</dbReference>
<feature type="compositionally biased region" description="Polar residues" evidence="3">
    <location>
        <begin position="211"/>
        <end position="231"/>
    </location>
</feature>
<evidence type="ECO:0000313" key="6">
    <source>
        <dbReference type="Proteomes" id="UP000290289"/>
    </source>
</evidence>
<name>A0A498KI63_MALDO</name>
<sequence length="414" mass="47313">MSSATTENCEQQTTHSDSLVEMYTEEYKDIFSGTFTWRVEHFSKLQSKHYSDVFIIGGFKWRILMYPKGCRRDGYLAIYLNVADASTLPSGWSICAQFTFTVVNQLNRNKSKTLEFQKENKFKEEVTTLGYTFVTLPFSKLHDCTEGYLVNDTCIIEVKVYVVEAQIDEDENEEGSSSLVKSTNHSLSANSMQVPDSSVAPNSKAHCEQLLPSNDKPSSLQICSNNSTDSPTGPRVVKLPEREKLPYTTPASELIDFKGLGWIEKAFVPLLEEVCSGHPSLIECQQKRSLKFTECAFTALGRVLHFLKTTKSRDMTSEDSCDHLQLLWEELEIFRFDLSWLEPYVQSALCMKKFEEMTGRVKRLREDVDAMEIKLRRRRTELVEAEVDLDRVAESDLVNLKEIDMDRELGYGGH</sequence>
<dbReference type="AlphaFoldDB" id="A0A498KI63"/>
<organism evidence="5 6">
    <name type="scientific">Malus domestica</name>
    <name type="common">Apple</name>
    <name type="synonym">Pyrus malus</name>
    <dbReference type="NCBI Taxonomy" id="3750"/>
    <lineage>
        <taxon>Eukaryota</taxon>
        <taxon>Viridiplantae</taxon>
        <taxon>Streptophyta</taxon>
        <taxon>Embryophyta</taxon>
        <taxon>Tracheophyta</taxon>
        <taxon>Spermatophyta</taxon>
        <taxon>Magnoliopsida</taxon>
        <taxon>eudicotyledons</taxon>
        <taxon>Gunneridae</taxon>
        <taxon>Pentapetalae</taxon>
        <taxon>rosids</taxon>
        <taxon>fabids</taxon>
        <taxon>Rosales</taxon>
        <taxon>Rosaceae</taxon>
        <taxon>Amygdaloideae</taxon>
        <taxon>Maleae</taxon>
        <taxon>Malus</taxon>
    </lineage>
</organism>
<feature type="compositionally biased region" description="Polar residues" evidence="3">
    <location>
        <begin position="175"/>
        <end position="201"/>
    </location>
</feature>
<evidence type="ECO:0000256" key="3">
    <source>
        <dbReference type="SAM" id="MobiDB-lite"/>
    </source>
</evidence>
<evidence type="ECO:0000259" key="4">
    <source>
        <dbReference type="PROSITE" id="PS50144"/>
    </source>
</evidence>
<feature type="coiled-coil region" evidence="2">
    <location>
        <begin position="354"/>
        <end position="381"/>
    </location>
</feature>
<dbReference type="SMART" id="SM00061">
    <property type="entry name" value="MATH"/>
    <property type="match status" value="1"/>
</dbReference>
<accession>A0A498KI63</accession>
<feature type="domain" description="MATH" evidence="4">
    <location>
        <begin position="32"/>
        <end position="160"/>
    </location>
</feature>
<dbReference type="InterPro" id="IPR002083">
    <property type="entry name" value="MATH/TRAF_dom"/>
</dbReference>
<dbReference type="Proteomes" id="UP000290289">
    <property type="component" value="Chromosome 2"/>
</dbReference>
<dbReference type="CDD" id="cd00121">
    <property type="entry name" value="MATH"/>
    <property type="match status" value="1"/>
</dbReference>
<evidence type="ECO:0000256" key="2">
    <source>
        <dbReference type="SAM" id="Coils"/>
    </source>
</evidence>